<dbReference type="PANTHER" id="PTHR30314:SF3">
    <property type="entry name" value="MITOCHONDRIAL DIVISION PROTEIN FSZA"/>
    <property type="match status" value="1"/>
</dbReference>
<feature type="binding site" evidence="8">
    <location>
        <position position="134"/>
    </location>
    <ligand>
        <name>GTP</name>
        <dbReference type="ChEBI" id="CHEBI:37565"/>
    </ligand>
</feature>
<dbReference type="HAMAP" id="MF_00909">
    <property type="entry name" value="FtsZ"/>
    <property type="match status" value="1"/>
</dbReference>
<dbReference type="GO" id="GO:0000917">
    <property type="term" value="P:division septum assembly"/>
    <property type="evidence" value="ECO:0007669"/>
    <property type="project" value="UniProtKB-KW"/>
</dbReference>
<evidence type="ECO:0000313" key="14">
    <source>
        <dbReference type="Proteomes" id="UP000320585"/>
    </source>
</evidence>
<evidence type="ECO:0000256" key="10">
    <source>
        <dbReference type="SAM" id="MobiDB-lite"/>
    </source>
</evidence>
<keyword evidence="7 8" id="KW-0131">Cell cycle</keyword>
<dbReference type="GeneID" id="92716188"/>
<gene>
    <name evidence="8" type="primary">ftsZ</name>
    <name evidence="13" type="ORF">Dia5BBH33_09750</name>
</gene>
<comment type="function">
    <text evidence="8">Essential cell division protein that forms a contractile ring structure (Z ring) at the future cell division site. The regulation of the ring assembly controls the timing and the location of cell division. One of the functions of the FtsZ ring is to recruit other cell division proteins to the septum to produce a new cell wall between the dividing cells. Binds GTP and shows GTPase activity.</text>
</comment>
<dbReference type="GO" id="GO:0032153">
    <property type="term" value="C:cell division site"/>
    <property type="evidence" value="ECO:0007669"/>
    <property type="project" value="UniProtKB-UniRule"/>
</dbReference>
<proteinExistence type="inferred from homology"/>
<evidence type="ECO:0000313" key="13">
    <source>
        <dbReference type="EMBL" id="BBK25040.1"/>
    </source>
</evidence>
<keyword evidence="3 8" id="KW-0132">Cell division</keyword>
<dbReference type="SMART" id="SM00865">
    <property type="entry name" value="Tubulin_C"/>
    <property type="match status" value="1"/>
</dbReference>
<reference evidence="14" key="1">
    <citation type="submission" date="2019-05" db="EMBL/GenBank/DDBJ databases">
        <title>Complete genome sequencing of Dialister sp. strain 5BBH33.</title>
        <authorList>
            <person name="Sakamoto M."/>
            <person name="Murakami T."/>
            <person name="Mori H."/>
        </authorList>
    </citation>
    <scope>NUCLEOTIDE SEQUENCE [LARGE SCALE GENOMIC DNA]</scope>
    <source>
        <strain evidence="14">5BBH33</strain>
    </source>
</reference>
<dbReference type="Gene3D" id="3.40.50.1440">
    <property type="entry name" value="Tubulin/FtsZ, GTPase domain"/>
    <property type="match status" value="1"/>
</dbReference>
<protein>
    <recommendedName>
        <fullName evidence="8 9">Cell division protein FtsZ</fullName>
    </recommendedName>
</protein>
<dbReference type="Gene3D" id="3.30.1330.20">
    <property type="entry name" value="Tubulin/FtsZ, C-terminal domain"/>
    <property type="match status" value="1"/>
</dbReference>
<sequence length="344" mass="36007">MEQSEIAKIKVIGVGGGGNNAVNRMIDEQVKGVEFIAVNTELQVLNKSEAETKIQIGEKLTKGLGAGAKPEVGEQAAEESREDLTKALTGADMVFVTAGMGGGTGTGAAPVAAQCARELGALTIAVVTKPFSFEGKVRAKNAEEGIERLKNNVDAILVVPNDKLMGIIDKKTSIKNAFKTADDVLRQGIQGISDLITVPGIINLDFADVRTIMSDQGEALMGIGIGTGDNRASDAATMAINSPLLERSIDGAKGIIINITGNEDLGLFEINEASQIITEAADPDANIIWGTSVDPDLDNDTVKITVIATGFGDKKKPSPNSVGPRFSNSVRPNPGIAVPEFLRK</sequence>
<feature type="region of interest" description="Disordered" evidence="10">
    <location>
        <begin position="313"/>
        <end position="344"/>
    </location>
</feature>
<dbReference type="InterPro" id="IPR018316">
    <property type="entry name" value="Tubulin/FtsZ_2-layer-sand-dom"/>
</dbReference>
<dbReference type="GO" id="GO:0043093">
    <property type="term" value="P:FtsZ-dependent cytokinesis"/>
    <property type="evidence" value="ECO:0007669"/>
    <property type="project" value="UniProtKB-UniRule"/>
</dbReference>
<evidence type="ECO:0000256" key="7">
    <source>
        <dbReference type="ARBA" id="ARBA00023306"/>
    </source>
</evidence>
<evidence type="ECO:0000259" key="11">
    <source>
        <dbReference type="SMART" id="SM00864"/>
    </source>
</evidence>
<keyword evidence="5 8" id="KW-0342">GTP-binding</keyword>
<dbReference type="FunFam" id="3.40.50.1440:FF:000023">
    <property type="entry name" value="Cell division protein FtsZ"/>
    <property type="match status" value="1"/>
</dbReference>
<dbReference type="InterPro" id="IPR036525">
    <property type="entry name" value="Tubulin/FtsZ_GTPase_sf"/>
</dbReference>
<dbReference type="PRINTS" id="PR00423">
    <property type="entry name" value="CELLDVISFTSZ"/>
</dbReference>
<dbReference type="SUPFAM" id="SSF52490">
    <property type="entry name" value="Tubulin nucleotide-binding domain-like"/>
    <property type="match status" value="1"/>
</dbReference>
<evidence type="ECO:0000259" key="12">
    <source>
        <dbReference type="SMART" id="SM00865"/>
    </source>
</evidence>
<dbReference type="GO" id="GO:0005525">
    <property type="term" value="F:GTP binding"/>
    <property type="evidence" value="ECO:0007669"/>
    <property type="project" value="UniProtKB-UniRule"/>
</dbReference>
<accession>A0A8E4BQX1</accession>
<keyword evidence="2 8" id="KW-0963">Cytoplasm</keyword>
<evidence type="ECO:0000256" key="1">
    <source>
        <dbReference type="ARBA" id="ARBA00009690"/>
    </source>
</evidence>
<feature type="binding site" evidence="8">
    <location>
        <begin position="16"/>
        <end position="20"/>
    </location>
    <ligand>
        <name>GTP</name>
        <dbReference type="ChEBI" id="CHEBI:37565"/>
    </ligand>
</feature>
<dbReference type="PANTHER" id="PTHR30314">
    <property type="entry name" value="CELL DIVISION PROTEIN FTSZ-RELATED"/>
    <property type="match status" value="1"/>
</dbReference>
<dbReference type="RefSeq" id="WP_143332500.1">
    <property type="nucleotide sequence ID" value="NZ_AP019697.1"/>
</dbReference>
<dbReference type="GO" id="GO:0003924">
    <property type="term" value="F:GTPase activity"/>
    <property type="evidence" value="ECO:0007669"/>
    <property type="project" value="UniProtKB-UniRule"/>
</dbReference>
<evidence type="ECO:0000256" key="4">
    <source>
        <dbReference type="ARBA" id="ARBA00022741"/>
    </source>
</evidence>
<dbReference type="InterPro" id="IPR008280">
    <property type="entry name" value="Tub_FtsZ_C"/>
</dbReference>
<feature type="binding site" evidence="8">
    <location>
        <position position="138"/>
    </location>
    <ligand>
        <name>GTP</name>
        <dbReference type="ChEBI" id="CHEBI:37565"/>
    </ligand>
</feature>
<dbReference type="SUPFAM" id="SSF55307">
    <property type="entry name" value="Tubulin C-terminal domain-like"/>
    <property type="match status" value="1"/>
</dbReference>
<feature type="compositionally biased region" description="Polar residues" evidence="10">
    <location>
        <begin position="318"/>
        <end position="331"/>
    </location>
</feature>
<organism evidence="13 14">
    <name type="scientific">Dialister hominis</name>
    <dbReference type="NCBI Taxonomy" id="2582419"/>
    <lineage>
        <taxon>Bacteria</taxon>
        <taxon>Bacillati</taxon>
        <taxon>Bacillota</taxon>
        <taxon>Negativicutes</taxon>
        <taxon>Veillonellales</taxon>
        <taxon>Veillonellaceae</taxon>
        <taxon>Dialister</taxon>
    </lineage>
</organism>
<evidence type="ECO:0000256" key="5">
    <source>
        <dbReference type="ARBA" id="ARBA00023134"/>
    </source>
</evidence>
<dbReference type="InterPro" id="IPR024757">
    <property type="entry name" value="FtsZ_C"/>
</dbReference>
<comment type="subcellular location">
    <subcellularLocation>
        <location evidence="8">Cytoplasm</location>
    </subcellularLocation>
    <text evidence="8">Assembles at midcell at the inner surface of the cytoplasmic membrane.</text>
</comment>
<evidence type="ECO:0000256" key="3">
    <source>
        <dbReference type="ARBA" id="ARBA00022618"/>
    </source>
</evidence>
<feature type="binding site" evidence="8">
    <location>
        <position position="182"/>
    </location>
    <ligand>
        <name>GTP</name>
        <dbReference type="ChEBI" id="CHEBI:37565"/>
    </ligand>
</feature>
<dbReference type="Proteomes" id="UP000320585">
    <property type="component" value="Chromosome"/>
</dbReference>
<name>A0A8E4BQX1_9FIRM</name>
<keyword evidence="14" id="KW-1185">Reference proteome</keyword>
<dbReference type="InterPro" id="IPR000158">
    <property type="entry name" value="Cell_div_FtsZ"/>
</dbReference>
<dbReference type="InterPro" id="IPR003008">
    <property type="entry name" value="Tubulin_FtsZ_GTPase"/>
</dbReference>
<comment type="subunit">
    <text evidence="8">Homodimer. Polymerizes to form a dynamic ring structure in a strictly GTP-dependent manner. Interacts directly with several other division proteins.</text>
</comment>
<evidence type="ECO:0000256" key="9">
    <source>
        <dbReference type="NCBIfam" id="TIGR00065"/>
    </source>
</evidence>
<feature type="domain" description="Tubulin/FtsZ GTPase" evidence="11">
    <location>
        <begin position="8"/>
        <end position="200"/>
    </location>
</feature>
<dbReference type="KEGG" id="dho:Dia5BBH33_09750"/>
<keyword evidence="6 8" id="KW-0717">Septation</keyword>
<feature type="binding site" evidence="8">
    <location>
        <begin position="103"/>
        <end position="105"/>
    </location>
    <ligand>
        <name>GTP</name>
        <dbReference type="ChEBI" id="CHEBI:37565"/>
    </ligand>
</feature>
<comment type="similarity">
    <text evidence="1 8">Belongs to the FtsZ family.</text>
</comment>
<evidence type="ECO:0000256" key="8">
    <source>
        <dbReference type="HAMAP-Rule" id="MF_00909"/>
    </source>
</evidence>
<dbReference type="OrthoDB" id="9813375at2"/>
<dbReference type="InterPro" id="IPR037103">
    <property type="entry name" value="Tubulin/FtsZ-like_C"/>
</dbReference>
<feature type="domain" description="Tubulin/FtsZ 2-layer sandwich" evidence="12">
    <location>
        <begin position="202"/>
        <end position="320"/>
    </location>
</feature>
<dbReference type="AlphaFoldDB" id="A0A8E4BQX1"/>
<keyword evidence="4 8" id="KW-0547">Nucleotide-binding</keyword>
<dbReference type="GO" id="GO:0051258">
    <property type="term" value="P:protein polymerization"/>
    <property type="evidence" value="ECO:0007669"/>
    <property type="project" value="UniProtKB-UniRule"/>
</dbReference>
<evidence type="ECO:0000256" key="2">
    <source>
        <dbReference type="ARBA" id="ARBA00022490"/>
    </source>
</evidence>
<dbReference type="InterPro" id="IPR045061">
    <property type="entry name" value="FtsZ/CetZ"/>
</dbReference>
<evidence type="ECO:0000256" key="6">
    <source>
        <dbReference type="ARBA" id="ARBA00023210"/>
    </source>
</evidence>
<dbReference type="Pfam" id="PF12327">
    <property type="entry name" value="FtsZ_C"/>
    <property type="match status" value="1"/>
</dbReference>
<dbReference type="GO" id="GO:0005737">
    <property type="term" value="C:cytoplasm"/>
    <property type="evidence" value="ECO:0007669"/>
    <property type="project" value="UniProtKB-SubCell"/>
</dbReference>
<dbReference type="EMBL" id="AP019697">
    <property type="protein sequence ID" value="BBK25040.1"/>
    <property type="molecule type" value="Genomic_DNA"/>
</dbReference>
<dbReference type="SMART" id="SM00864">
    <property type="entry name" value="Tubulin"/>
    <property type="match status" value="1"/>
</dbReference>
<dbReference type="Pfam" id="PF00091">
    <property type="entry name" value="Tubulin"/>
    <property type="match status" value="1"/>
</dbReference>
<dbReference type="CDD" id="cd02201">
    <property type="entry name" value="FtsZ_type1"/>
    <property type="match status" value="1"/>
</dbReference>
<dbReference type="NCBIfam" id="TIGR00065">
    <property type="entry name" value="ftsZ"/>
    <property type="match status" value="1"/>
</dbReference>